<reference evidence="2" key="1">
    <citation type="submission" date="2019-03" db="EMBL/GenBank/DDBJ databases">
        <authorList>
            <person name="Mank J."/>
            <person name="Almeida P."/>
        </authorList>
    </citation>
    <scope>NUCLEOTIDE SEQUENCE</scope>
    <source>
        <strain evidence="2">78183</strain>
    </source>
</reference>
<evidence type="ECO:0008006" key="3">
    <source>
        <dbReference type="Google" id="ProtNLM"/>
    </source>
</evidence>
<proteinExistence type="predicted"/>
<protein>
    <recommendedName>
        <fullName evidence="3">Cupin type-1 domain-containing protein</fullName>
    </recommendedName>
</protein>
<accession>A0A6N2LP09</accession>
<feature type="signal peptide" evidence="1">
    <location>
        <begin position="1"/>
        <end position="19"/>
    </location>
</feature>
<dbReference type="Gene3D" id="2.60.120.10">
    <property type="entry name" value="Jelly Rolls"/>
    <property type="match status" value="1"/>
</dbReference>
<feature type="chain" id="PRO_5026916883" description="Cupin type-1 domain-containing protein" evidence="1">
    <location>
        <begin position="20"/>
        <end position="103"/>
    </location>
</feature>
<keyword evidence="1" id="KW-0732">Signal</keyword>
<gene>
    <name evidence="2" type="ORF">SVIM_LOCUS262436</name>
</gene>
<name>A0A6N2LP09_SALVM</name>
<dbReference type="EMBL" id="CAADRP010001596">
    <property type="protein sequence ID" value="VFU43100.1"/>
    <property type="molecule type" value="Genomic_DNA"/>
</dbReference>
<sequence length="103" mass="11172">MNSLKPISSFLFVPAFVIAQNVLASDPDILSDFIAATNTRVDGKFFTFTEVRGVLTKFPQNFTLTKATLNEFPALNGQSVSYAVLQFPADGLNPPLVLLNSCS</sequence>
<organism evidence="2">
    <name type="scientific">Salix viminalis</name>
    <name type="common">Common osier</name>
    <name type="synonym">Basket willow</name>
    <dbReference type="NCBI Taxonomy" id="40686"/>
    <lineage>
        <taxon>Eukaryota</taxon>
        <taxon>Viridiplantae</taxon>
        <taxon>Streptophyta</taxon>
        <taxon>Embryophyta</taxon>
        <taxon>Tracheophyta</taxon>
        <taxon>Spermatophyta</taxon>
        <taxon>Magnoliopsida</taxon>
        <taxon>eudicotyledons</taxon>
        <taxon>Gunneridae</taxon>
        <taxon>Pentapetalae</taxon>
        <taxon>rosids</taxon>
        <taxon>fabids</taxon>
        <taxon>Malpighiales</taxon>
        <taxon>Salicaceae</taxon>
        <taxon>Saliceae</taxon>
        <taxon>Salix</taxon>
    </lineage>
</organism>
<evidence type="ECO:0000256" key="1">
    <source>
        <dbReference type="SAM" id="SignalP"/>
    </source>
</evidence>
<dbReference type="AlphaFoldDB" id="A0A6N2LP09"/>
<dbReference type="InterPro" id="IPR014710">
    <property type="entry name" value="RmlC-like_jellyroll"/>
</dbReference>
<evidence type="ECO:0000313" key="2">
    <source>
        <dbReference type="EMBL" id="VFU43100.1"/>
    </source>
</evidence>